<reference evidence="1" key="2">
    <citation type="journal article" date="2021" name="PeerJ">
        <title>Extensive microbial diversity within the chicken gut microbiome revealed by metagenomics and culture.</title>
        <authorList>
            <person name="Gilroy R."/>
            <person name="Ravi A."/>
            <person name="Getino M."/>
            <person name="Pursley I."/>
            <person name="Horton D.L."/>
            <person name="Alikhan N.F."/>
            <person name="Baker D."/>
            <person name="Gharbi K."/>
            <person name="Hall N."/>
            <person name="Watson M."/>
            <person name="Adriaenssens E.M."/>
            <person name="Foster-Nyarko E."/>
            <person name="Jarju S."/>
            <person name="Secka A."/>
            <person name="Antonio M."/>
            <person name="Oren A."/>
            <person name="Chaudhuri R.R."/>
            <person name="La Ragione R."/>
            <person name="Hildebrand F."/>
            <person name="Pallen M.J."/>
        </authorList>
    </citation>
    <scope>NUCLEOTIDE SEQUENCE</scope>
    <source>
        <strain evidence="1">CHK184-20233</strain>
    </source>
</reference>
<organism evidence="1 2">
    <name type="scientific">Candidatus Onthousia excrementipullorum</name>
    <dbReference type="NCBI Taxonomy" id="2840884"/>
    <lineage>
        <taxon>Bacteria</taxon>
        <taxon>Bacillati</taxon>
        <taxon>Bacillota</taxon>
        <taxon>Bacilli</taxon>
        <taxon>Candidatus Onthousia</taxon>
    </lineage>
</organism>
<dbReference type="AlphaFoldDB" id="A0A9D1J2Z1"/>
<accession>A0A9D1J2Z1</accession>
<proteinExistence type="predicted"/>
<evidence type="ECO:0000313" key="1">
    <source>
        <dbReference type="EMBL" id="HIR58868.1"/>
    </source>
</evidence>
<name>A0A9D1J2Z1_9FIRM</name>
<comment type="caution">
    <text evidence="1">The sequence shown here is derived from an EMBL/GenBank/DDBJ whole genome shotgun (WGS) entry which is preliminary data.</text>
</comment>
<protein>
    <submittedName>
        <fullName evidence="1">Uncharacterized protein</fullName>
    </submittedName>
</protein>
<dbReference type="EMBL" id="DVHC01000026">
    <property type="protein sequence ID" value="HIR58868.1"/>
    <property type="molecule type" value="Genomic_DNA"/>
</dbReference>
<sequence>MIYLVKSFREDKDTSGKNNPPLSEEGVEFGKKLKLRNNAIKFDMCYTSFKLKDFGSALILVGDKLIVQRTHSLDNNEKEEIISFVKSLPIDKSILVVADDEVISVIKGSFDCIELK</sequence>
<gene>
    <name evidence="1" type="ORF">IAB38_02350</name>
</gene>
<evidence type="ECO:0000313" key="2">
    <source>
        <dbReference type="Proteomes" id="UP000824232"/>
    </source>
</evidence>
<dbReference type="Proteomes" id="UP000824232">
    <property type="component" value="Unassembled WGS sequence"/>
</dbReference>
<reference evidence="1" key="1">
    <citation type="submission" date="2020-10" db="EMBL/GenBank/DDBJ databases">
        <authorList>
            <person name="Gilroy R."/>
        </authorList>
    </citation>
    <scope>NUCLEOTIDE SEQUENCE</scope>
    <source>
        <strain evidence="1">CHK184-20233</strain>
    </source>
</reference>